<dbReference type="Pfam" id="PF03551">
    <property type="entry name" value="PadR"/>
    <property type="match status" value="1"/>
</dbReference>
<evidence type="ECO:0000313" key="3">
    <source>
        <dbReference type="Proteomes" id="UP000759443"/>
    </source>
</evidence>
<dbReference type="EMBL" id="JAGGJU010000011">
    <property type="protein sequence ID" value="MBP1852436.1"/>
    <property type="molecule type" value="Genomic_DNA"/>
</dbReference>
<organism evidence="2 3">
    <name type="scientific">Rhizobium halophytocola</name>
    <dbReference type="NCBI Taxonomy" id="735519"/>
    <lineage>
        <taxon>Bacteria</taxon>
        <taxon>Pseudomonadati</taxon>
        <taxon>Pseudomonadota</taxon>
        <taxon>Alphaproteobacteria</taxon>
        <taxon>Hyphomicrobiales</taxon>
        <taxon>Rhizobiaceae</taxon>
        <taxon>Rhizobium/Agrobacterium group</taxon>
        <taxon>Rhizobium</taxon>
    </lineage>
</organism>
<dbReference type="InterPro" id="IPR005149">
    <property type="entry name" value="Tscrpt_reg_PadR_N"/>
</dbReference>
<keyword evidence="2" id="KW-0238">DNA-binding</keyword>
<sequence length="201" mass="22429">MRHCNEHDGDHHHDRGRWARHMMRHAMRRGFRGGPLEEAFEGRGPRGGRRRMFEGGELKLVLLKLLADKPRHGYDLIREIEDLSGGAYAPSPGVVYPTLTLLGDMGLVEDQQSEGARKVLAITEAGQEHLAENAEEADRAMARLAALAEVSERTDSAPIRRAMGNLKAALKDRLSQKNADRDVQLEVARLLDEAASKIERL</sequence>
<dbReference type="Gene3D" id="1.10.10.10">
    <property type="entry name" value="Winged helix-like DNA-binding domain superfamily/Winged helix DNA-binding domain"/>
    <property type="match status" value="1"/>
</dbReference>
<feature type="domain" description="Transcription regulator PadR N-terminal" evidence="1">
    <location>
        <begin position="62"/>
        <end position="132"/>
    </location>
</feature>
<evidence type="ECO:0000259" key="1">
    <source>
        <dbReference type="Pfam" id="PF03551"/>
    </source>
</evidence>
<dbReference type="RefSeq" id="WP_209947272.1">
    <property type="nucleotide sequence ID" value="NZ_JAGGJU010000011.1"/>
</dbReference>
<dbReference type="SUPFAM" id="SSF46785">
    <property type="entry name" value="Winged helix' DNA-binding domain"/>
    <property type="match status" value="1"/>
</dbReference>
<evidence type="ECO:0000313" key="2">
    <source>
        <dbReference type="EMBL" id="MBP1852436.1"/>
    </source>
</evidence>
<keyword evidence="3" id="KW-1185">Reference proteome</keyword>
<dbReference type="PANTHER" id="PTHR43252">
    <property type="entry name" value="TRANSCRIPTIONAL REGULATOR YQJI"/>
    <property type="match status" value="1"/>
</dbReference>
<dbReference type="Proteomes" id="UP000759443">
    <property type="component" value="Unassembled WGS sequence"/>
</dbReference>
<dbReference type="InterPro" id="IPR036388">
    <property type="entry name" value="WH-like_DNA-bd_sf"/>
</dbReference>
<dbReference type="PANTHER" id="PTHR43252:SF7">
    <property type="entry name" value="TRANSCRIPTIONAL REGULATOR YQJI"/>
    <property type="match status" value="1"/>
</dbReference>
<dbReference type="GO" id="GO:0003677">
    <property type="term" value="F:DNA binding"/>
    <property type="evidence" value="ECO:0007669"/>
    <property type="project" value="UniProtKB-KW"/>
</dbReference>
<gene>
    <name evidence="2" type="ORF">J2Z17_003893</name>
</gene>
<protein>
    <submittedName>
        <fullName evidence="2">DNA-binding PadR family transcriptional regulator</fullName>
    </submittedName>
</protein>
<proteinExistence type="predicted"/>
<reference evidence="2 3" key="1">
    <citation type="submission" date="2021-03" db="EMBL/GenBank/DDBJ databases">
        <title>Genomic Encyclopedia of Type Strains, Phase IV (KMG-IV): sequencing the most valuable type-strain genomes for metagenomic binning, comparative biology and taxonomic classification.</title>
        <authorList>
            <person name="Goeker M."/>
        </authorList>
    </citation>
    <scope>NUCLEOTIDE SEQUENCE [LARGE SCALE GENOMIC DNA]</scope>
    <source>
        <strain evidence="2 3">DSM 21600</strain>
    </source>
</reference>
<accession>A0ABS4E3B4</accession>
<dbReference type="InterPro" id="IPR036390">
    <property type="entry name" value="WH_DNA-bd_sf"/>
</dbReference>
<comment type="caution">
    <text evidence="2">The sequence shown here is derived from an EMBL/GenBank/DDBJ whole genome shotgun (WGS) entry which is preliminary data.</text>
</comment>
<name>A0ABS4E3B4_9HYPH</name>